<reference evidence="4" key="1">
    <citation type="journal article" date="2019" name="Int. J. Syst. Evol. Microbiol.">
        <title>The Global Catalogue of Microorganisms (GCM) 10K type strain sequencing project: providing services to taxonomists for standard genome sequencing and annotation.</title>
        <authorList>
            <consortium name="The Broad Institute Genomics Platform"/>
            <consortium name="The Broad Institute Genome Sequencing Center for Infectious Disease"/>
            <person name="Wu L."/>
            <person name="Ma J."/>
        </authorList>
    </citation>
    <scope>NUCLEOTIDE SEQUENCE [LARGE SCALE GENOMIC DNA]</scope>
    <source>
        <strain evidence="4">CCUG 2113</strain>
    </source>
</reference>
<accession>A0ABV8DIW7</accession>
<dbReference type="Pfam" id="PF00816">
    <property type="entry name" value="Histone_HNS"/>
    <property type="match status" value="1"/>
</dbReference>
<dbReference type="Gene3D" id="4.10.430.10">
    <property type="entry name" value="Histone-like protein H-NS, C-terminal domain"/>
    <property type="match status" value="1"/>
</dbReference>
<protein>
    <submittedName>
        <fullName evidence="3">H-NS family nucleoid-associated regulatory protein</fullName>
    </submittedName>
</protein>
<evidence type="ECO:0000313" key="4">
    <source>
        <dbReference type="Proteomes" id="UP001595693"/>
    </source>
</evidence>
<gene>
    <name evidence="3" type="ORF">ACFOW3_28190</name>
</gene>
<keyword evidence="4" id="KW-1185">Reference proteome</keyword>
<feature type="domain" description="DNA-binding protein H-NS-like C-terminal" evidence="2">
    <location>
        <begin position="90"/>
        <end position="135"/>
    </location>
</feature>
<dbReference type="SMART" id="SM00528">
    <property type="entry name" value="HNS"/>
    <property type="match status" value="1"/>
</dbReference>
<dbReference type="SUPFAM" id="SSF81273">
    <property type="entry name" value="H-NS histone-like proteins"/>
    <property type="match status" value="1"/>
</dbReference>
<dbReference type="InterPro" id="IPR037150">
    <property type="entry name" value="H-NS_C_dom_sf"/>
</dbReference>
<evidence type="ECO:0000256" key="1">
    <source>
        <dbReference type="SAM" id="MobiDB-lite"/>
    </source>
</evidence>
<feature type="region of interest" description="Disordered" evidence="1">
    <location>
        <begin position="1"/>
        <end position="25"/>
    </location>
</feature>
<dbReference type="Proteomes" id="UP001595693">
    <property type="component" value="Unassembled WGS sequence"/>
</dbReference>
<name>A0ABV8DIW7_9BURK</name>
<sequence>MEFKPEMQGSKPANDSIPEPLGDLEAAMDRMEGVRKEVDQRVKESYDSIRESIAELSRLRKRPLAEVILEIVKPWEKEIMFSRVLAIPANRRKSKGEPRYRHPLDASITWSGAGKRPEWFIAYRNNGGNVEDLAISPGQLSAH</sequence>
<dbReference type="EMBL" id="JBHSAJ010000182">
    <property type="protein sequence ID" value="MFC3938505.1"/>
    <property type="molecule type" value="Genomic_DNA"/>
</dbReference>
<organism evidence="3 4">
    <name type="scientific">Acidovorax facilis</name>
    <dbReference type="NCBI Taxonomy" id="12917"/>
    <lineage>
        <taxon>Bacteria</taxon>
        <taxon>Pseudomonadati</taxon>
        <taxon>Pseudomonadota</taxon>
        <taxon>Betaproteobacteria</taxon>
        <taxon>Burkholderiales</taxon>
        <taxon>Comamonadaceae</taxon>
        <taxon>Acidovorax</taxon>
    </lineage>
</organism>
<proteinExistence type="predicted"/>
<evidence type="ECO:0000259" key="2">
    <source>
        <dbReference type="SMART" id="SM00528"/>
    </source>
</evidence>
<evidence type="ECO:0000313" key="3">
    <source>
        <dbReference type="EMBL" id="MFC3938505.1"/>
    </source>
</evidence>
<comment type="caution">
    <text evidence="3">The sequence shown here is derived from an EMBL/GenBank/DDBJ whole genome shotgun (WGS) entry which is preliminary data.</text>
</comment>
<dbReference type="RefSeq" id="WP_055400039.1">
    <property type="nucleotide sequence ID" value="NZ_CP192461.1"/>
</dbReference>
<dbReference type="InterPro" id="IPR027444">
    <property type="entry name" value="H-NS_C_dom"/>
</dbReference>